<dbReference type="Gene3D" id="3.30.70.920">
    <property type="match status" value="1"/>
</dbReference>
<sequence length="109" mass="12596">LDNTKINLPIVVFLSVSISSHSEEWLSKFKEILKNNSEILEAYRLTGSNVDYLLKIIAPTIEDYDKFQQELINQITFTNMSSSISLKELKKSSYLPLDYIDNQSIKKIH</sequence>
<dbReference type="EMBL" id="UINC01227055">
    <property type="protein sequence ID" value="SVE57789.1"/>
    <property type="molecule type" value="Genomic_DNA"/>
</dbReference>
<dbReference type="InterPro" id="IPR011008">
    <property type="entry name" value="Dimeric_a/b-barrel"/>
</dbReference>
<name>A0A383EMC8_9ZZZZ</name>
<dbReference type="Pfam" id="PF01037">
    <property type="entry name" value="AsnC_trans_reg"/>
    <property type="match status" value="1"/>
</dbReference>
<organism evidence="2">
    <name type="scientific">marine metagenome</name>
    <dbReference type="NCBI Taxonomy" id="408172"/>
    <lineage>
        <taxon>unclassified sequences</taxon>
        <taxon>metagenomes</taxon>
        <taxon>ecological metagenomes</taxon>
    </lineage>
</organism>
<reference evidence="2" key="1">
    <citation type="submission" date="2018-05" db="EMBL/GenBank/DDBJ databases">
        <authorList>
            <person name="Lanie J.A."/>
            <person name="Ng W.-L."/>
            <person name="Kazmierczak K.M."/>
            <person name="Andrzejewski T.M."/>
            <person name="Davidsen T.M."/>
            <person name="Wayne K.J."/>
            <person name="Tettelin H."/>
            <person name="Glass J.I."/>
            <person name="Rusch D."/>
            <person name="Podicherti R."/>
            <person name="Tsui H.-C.T."/>
            <person name="Winkler M.E."/>
        </authorList>
    </citation>
    <scope>NUCLEOTIDE SEQUENCE</scope>
</reference>
<accession>A0A383EMC8</accession>
<feature type="non-terminal residue" evidence="2">
    <location>
        <position position="1"/>
    </location>
</feature>
<gene>
    <name evidence="2" type="ORF">METZ01_LOCUS510643</name>
</gene>
<dbReference type="InterPro" id="IPR019887">
    <property type="entry name" value="Tscrpt_reg_AsnC/Lrp_C"/>
</dbReference>
<evidence type="ECO:0000259" key="1">
    <source>
        <dbReference type="Pfam" id="PF01037"/>
    </source>
</evidence>
<protein>
    <recommendedName>
        <fullName evidence="1">Transcription regulator AsnC/Lrp ligand binding domain-containing protein</fullName>
    </recommendedName>
</protein>
<feature type="domain" description="Transcription regulator AsnC/Lrp ligand binding" evidence="1">
    <location>
        <begin position="16"/>
        <end position="88"/>
    </location>
</feature>
<dbReference type="AlphaFoldDB" id="A0A383EMC8"/>
<dbReference type="SUPFAM" id="SSF54909">
    <property type="entry name" value="Dimeric alpha+beta barrel"/>
    <property type="match status" value="1"/>
</dbReference>
<proteinExistence type="predicted"/>
<evidence type="ECO:0000313" key="2">
    <source>
        <dbReference type="EMBL" id="SVE57789.1"/>
    </source>
</evidence>